<evidence type="ECO:0000256" key="5">
    <source>
        <dbReference type="ARBA" id="ARBA00022692"/>
    </source>
</evidence>
<evidence type="ECO:0000313" key="14">
    <source>
        <dbReference type="Proteomes" id="UP000472241"/>
    </source>
</evidence>
<feature type="region of interest" description="Disordered" evidence="10">
    <location>
        <begin position="240"/>
        <end position="261"/>
    </location>
</feature>
<dbReference type="FunFam" id="1.20.1250.20:FF:000050">
    <property type="entry name" value="glucose-6-phosphate exchanger SLC37A2 isoform X1"/>
    <property type="match status" value="1"/>
</dbReference>
<evidence type="ECO:0000256" key="11">
    <source>
        <dbReference type="SAM" id="Phobius"/>
    </source>
</evidence>
<accession>A0A667GE39</accession>
<evidence type="ECO:0000256" key="4">
    <source>
        <dbReference type="ARBA" id="ARBA00022597"/>
    </source>
</evidence>
<evidence type="ECO:0000259" key="12">
    <source>
        <dbReference type="PROSITE" id="PS50850"/>
    </source>
</evidence>
<feature type="domain" description="Major facilitator superfamily (MFS) profile" evidence="12">
    <location>
        <begin position="28"/>
        <end position="590"/>
    </location>
</feature>
<dbReference type="AlphaFoldDB" id="A0A667GE39"/>
<feature type="transmembrane region" description="Helical" evidence="11">
    <location>
        <begin position="443"/>
        <end position="460"/>
    </location>
</feature>
<gene>
    <name evidence="13" type="primary">SLC37A2</name>
</gene>
<feature type="transmembrane region" description="Helical" evidence="11">
    <location>
        <begin position="20"/>
        <end position="39"/>
    </location>
</feature>
<dbReference type="Gene3D" id="1.20.1250.20">
    <property type="entry name" value="MFS general substrate transporter like domains"/>
    <property type="match status" value="2"/>
</dbReference>
<evidence type="ECO:0000256" key="6">
    <source>
        <dbReference type="ARBA" id="ARBA00022989"/>
    </source>
</evidence>
<feature type="transmembrane region" description="Helical" evidence="11">
    <location>
        <begin position="209"/>
        <end position="230"/>
    </location>
</feature>
<feature type="region of interest" description="Disordered" evidence="10">
    <location>
        <begin position="354"/>
        <end position="382"/>
    </location>
</feature>
<keyword evidence="3" id="KW-0813">Transport</keyword>
<evidence type="ECO:0000256" key="3">
    <source>
        <dbReference type="ARBA" id="ARBA00022448"/>
    </source>
</evidence>
<feature type="transmembrane region" description="Helical" evidence="11">
    <location>
        <begin position="116"/>
        <end position="138"/>
    </location>
</feature>
<dbReference type="InterPro" id="IPR020846">
    <property type="entry name" value="MFS_dom"/>
</dbReference>
<dbReference type="Ensembl" id="ENSLCNT00005013077.1">
    <property type="protein sequence ID" value="ENSLCNP00005011674.1"/>
    <property type="gene ID" value="ENSLCNG00005007625.1"/>
</dbReference>
<dbReference type="CDD" id="cd17344">
    <property type="entry name" value="MFS_SLC37A1_2"/>
    <property type="match status" value="1"/>
</dbReference>
<comment type="catalytic activity">
    <reaction evidence="9">
        <text>D-glucose 6-phosphate(in) + phosphate(out) = D-glucose 6-phosphate(out) + phosphate(in)</text>
        <dbReference type="Rhea" id="RHEA:71535"/>
        <dbReference type="ChEBI" id="CHEBI:43474"/>
        <dbReference type="ChEBI" id="CHEBI:61548"/>
    </reaction>
</comment>
<keyword evidence="6 11" id="KW-1133">Transmembrane helix</keyword>
<evidence type="ECO:0000256" key="2">
    <source>
        <dbReference type="ARBA" id="ARBA00009598"/>
    </source>
</evidence>
<organism evidence="13 14">
    <name type="scientific">Lynx canadensis</name>
    <name type="common">Canada lynx</name>
    <name type="synonym">Felis canadensis</name>
    <dbReference type="NCBI Taxonomy" id="61383"/>
    <lineage>
        <taxon>Eukaryota</taxon>
        <taxon>Metazoa</taxon>
        <taxon>Chordata</taxon>
        <taxon>Craniata</taxon>
        <taxon>Vertebrata</taxon>
        <taxon>Euteleostomi</taxon>
        <taxon>Mammalia</taxon>
        <taxon>Eutheria</taxon>
        <taxon>Laurasiatheria</taxon>
        <taxon>Carnivora</taxon>
        <taxon>Feliformia</taxon>
        <taxon>Felidae</taxon>
        <taxon>Felinae</taxon>
        <taxon>Lynx</taxon>
    </lineage>
</organism>
<comment type="similarity">
    <text evidence="2">Belongs to the major facilitator superfamily. Organophosphate:Pi antiporter (OPA) (TC 2.A.1.4) family.</text>
</comment>
<dbReference type="GO" id="GO:0005789">
    <property type="term" value="C:endoplasmic reticulum membrane"/>
    <property type="evidence" value="ECO:0007669"/>
    <property type="project" value="TreeGrafter"/>
</dbReference>
<evidence type="ECO:0000313" key="13">
    <source>
        <dbReference type="Ensembl" id="ENSLCNP00005011674.1"/>
    </source>
</evidence>
<dbReference type="InterPro" id="IPR044740">
    <property type="entry name" value="SLC37A1_2"/>
</dbReference>
<evidence type="ECO:0000256" key="10">
    <source>
        <dbReference type="SAM" id="MobiDB-lite"/>
    </source>
</evidence>
<evidence type="ECO:0000256" key="1">
    <source>
        <dbReference type="ARBA" id="ARBA00004127"/>
    </source>
</evidence>
<reference evidence="13" key="1">
    <citation type="submission" date="2025-08" db="UniProtKB">
        <authorList>
            <consortium name="Ensembl"/>
        </authorList>
    </citation>
    <scope>IDENTIFICATION</scope>
</reference>
<feature type="transmembrane region" description="Helical" evidence="11">
    <location>
        <begin position="184"/>
        <end position="203"/>
    </location>
</feature>
<keyword evidence="7 11" id="KW-0472">Membrane</keyword>
<dbReference type="PROSITE" id="PS50850">
    <property type="entry name" value="MFS"/>
    <property type="match status" value="1"/>
</dbReference>
<feature type="compositionally biased region" description="Polar residues" evidence="10">
    <location>
        <begin position="366"/>
        <end position="375"/>
    </location>
</feature>
<keyword evidence="5 11" id="KW-0812">Transmembrane</keyword>
<sequence>MRSALAPGVWFLRAFSRDSWFRGFILLLTFFIYTCYHMSRKPISVVKSRLHQNCSELIKPINDSHSLNDTTWCDWAPFDKNNYKELLGAVDNAFLVAYAIGMFISGIFGERLPLRYYLSAGMLLSGLFTSLFGLGYFWNIHMLWYFVLIQICNGLVQTTGWPSVVTCVGNWFGKGKRGLIMGIWNSHTSVGNILGSLIAGIWVNEQWGLSFVVPGIITAAMGVITFLFLIEYPEDVDCTPPQHHTSVSAPSPTPTLPIHPQRQVPEGTRELEEGLVYPRAQWVTSRAQCQALRLAPRQPDRASPDGSSVQERSAYLFQPGNPYLSRGLYLQLVGGGTQMCSQQGLISVQDGLEENQHNPEDLGSGPYTNKESSLETPARCSKEPSAQPAAISFLGALRIPGVVEFSLCLLFAKLVSYTFLYWLPLYIFNVAHFNAKQAGDLSTLFDVGGIIGGIMAGLISDYTNGRATTCCIMLILAAPMMFLYNFIGQSGIINSIVMLIICGALVNGPYALITTAVSADLGTHQSLKGNAKALSTVTAIIDGTGSIGAALGPLLAGLISPTGWNNVFYMLISADILACLLLCRLVYKEILAWKSSLGRDRGYKEI</sequence>
<dbReference type="GO" id="GO:0035435">
    <property type="term" value="P:phosphate ion transmembrane transport"/>
    <property type="evidence" value="ECO:0007669"/>
    <property type="project" value="UniProtKB-ARBA"/>
</dbReference>
<dbReference type="Pfam" id="PF07690">
    <property type="entry name" value="MFS_1"/>
    <property type="match status" value="1"/>
</dbReference>
<proteinExistence type="inferred from homology"/>
<reference evidence="13" key="2">
    <citation type="submission" date="2025-09" db="UniProtKB">
        <authorList>
            <consortium name="Ensembl"/>
        </authorList>
    </citation>
    <scope>IDENTIFICATION</scope>
</reference>
<dbReference type="PANTHER" id="PTHR43184">
    <property type="entry name" value="MAJOR FACILITATOR SUPERFAMILY TRANSPORTER 16, ISOFORM B"/>
    <property type="match status" value="1"/>
</dbReference>
<feature type="transmembrane region" description="Helical" evidence="11">
    <location>
        <begin position="533"/>
        <end position="555"/>
    </location>
</feature>
<dbReference type="InterPro" id="IPR011701">
    <property type="entry name" value="MFS"/>
</dbReference>
<keyword evidence="4" id="KW-0762">Sugar transport</keyword>
<dbReference type="Proteomes" id="UP000472241">
    <property type="component" value="Unplaced"/>
</dbReference>
<feature type="transmembrane region" description="Helical" evidence="11">
    <location>
        <begin position="402"/>
        <end position="423"/>
    </location>
</feature>
<dbReference type="InterPro" id="IPR036259">
    <property type="entry name" value="MFS_trans_sf"/>
</dbReference>
<keyword evidence="14" id="KW-1185">Reference proteome</keyword>
<dbReference type="PANTHER" id="PTHR43184:SF9">
    <property type="entry name" value="GLUCOSE-6-PHOSPHATE EXCHANGER SLC37A2"/>
    <property type="match status" value="1"/>
</dbReference>
<evidence type="ECO:0000256" key="7">
    <source>
        <dbReference type="ARBA" id="ARBA00023136"/>
    </source>
</evidence>
<feature type="transmembrane region" description="Helical" evidence="11">
    <location>
        <begin position="86"/>
        <end position="109"/>
    </location>
</feature>
<name>A0A667GE39_LYNCA</name>
<protein>
    <submittedName>
        <fullName evidence="13">Solute carrier family 37 member 2</fullName>
    </submittedName>
</protein>
<feature type="transmembrane region" description="Helical" evidence="11">
    <location>
        <begin position="567"/>
        <end position="587"/>
    </location>
</feature>
<feature type="transmembrane region" description="Helical" evidence="11">
    <location>
        <begin position="467"/>
        <end position="486"/>
    </location>
</feature>
<feature type="transmembrane region" description="Helical" evidence="11">
    <location>
        <begin position="492"/>
        <end position="513"/>
    </location>
</feature>
<dbReference type="SUPFAM" id="SSF103473">
    <property type="entry name" value="MFS general substrate transporter"/>
    <property type="match status" value="1"/>
</dbReference>
<comment type="function">
    <text evidence="8">Inorganic phosphate and glucose-6-phosphate antiporter. May transport cytoplasmic glucose-6-phosphate into the lumen of the endoplasmic reticulum and translocate inorganic phosphate into the opposite direction. Independent of a lumenal glucose-6-phosphatase. May not play a role in homeostatic regulation of blood glucose levels.</text>
</comment>
<dbReference type="GO" id="GO:0061513">
    <property type="term" value="F:glucose 6-phosphate:phosphate antiporter activity"/>
    <property type="evidence" value="ECO:0007669"/>
    <property type="project" value="InterPro"/>
</dbReference>
<comment type="subcellular location">
    <subcellularLocation>
        <location evidence="1">Endomembrane system</location>
        <topology evidence="1">Multi-pass membrane protein</topology>
    </subcellularLocation>
</comment>
<evidence type="ECO:0000256" key="8">
    <source>
        <dbReference type="ARBA" id="ARBA00024304"/>
    </source>
</evidence>
<evidence type="ECO:0000256" key="9">
    <source>
        <dbReference type="ARBA" id="ARBA00034251"/>
    </source>
</evidence>
<dbReference type="FunFam" id="1.20.1250.20:FF:000028">
    <property type="entry name" value="Sugar phosphate exchanger 3 isoform 1"/>
    <property type="match status" value="1"/>
</dbReference>